<evidence type="ECO:0000256" key="7">
    <source>
        <dbReference type="ARBA" id="ARBA00022777"/>
    </source>
</evidence>
<evidence type="ECO:0000259" key="12">
    <source>
        <dbReference type="Pfam" id="PF02223"/>
    </source>
</evidence>
<evidence type="ECO:0000256" key="6">
    <source>
        <dbReference type="ARBA" id="ARBA00022741"/>
    </source>
</evidence>
<dbReference type="Gene3D" id="3.40.50.300">
    <property type="entry name" value="P-loop containing nucleotide triphosphate hydrolases"/>
    <property type="match status" value="1"/>
</dbReference>
<dbReference type="HAMAP" id="MF_00165">
    <property type="entry name" value="Thymidylate_kinase"/>
    <property type="match status" value="1"/>
</dbReference>
<dbReference type="AlphaFoldDB" id="A0A6A0BE62"/>
<organism evidence="13 14">
    <name type="scientific">Pseudolactococcus hodotermopsidis</name>
    <dbReference type="NCBI Taxonomy" id="2709157"/>
    <lineage>
        <taxon>Bacteria</taxon>
        <taxon>Bacillati</taxon>
        <taxon>Bacillota</taxon>
        <taxon>Bacilli</taxon>
        <taxon>Lactobacillales</taxon>
        <taxon>Streptococcaceae</taxon>
        <taxon>Pseudolactococcus</taxon>
    </lineage>
</organism>
<dbReference type="InterPro" id="IPR027417">
    <property type="entry name" value="P-loop_NTPase"/>
</dbReference>
<dbReference type="PANTHER" id="PTHR10344:SF4">
    <property type="entry name" value="UMP-CMP KINASE 2, MITOCHONDRIAL"/>
    <property type="match status" value="1"/>
</dbReference>
<comment type="similarity">
    <text evidence="1 11">Belongs to the thymidylate kinase family.</text>
</comment>
<evidence type="ECO:0000256" key="8">
    <source>
        <dbReference type="ARBA" id="ARBA00022840"/>
    </source>
</evidence>
<keyword evidence="6 11" id="KW-0547">Nucleotide-binding</keyword>
<dbReference type="GO" id="GO:0006233">
    <property type="term" value="P:dTDP biosynthetic process"/>
    <property type="evidence" value="ECO:0007669"/>
    <property type="project" value="InterPro"/>
</dbReference>
<accession>A0A6A0BE62</accession>
<gene>
    <name evidence="11 13" type="primary">tmk</name>
    <name evidence="13" type="ORF">Hs30E_11790</name>
</gene>
<proteinExistence type="inferred from homology"/>
<dbReference type="InterPro" id="IPR039430">
    <property type="entry name" value="Thymidylate_kin-like_dom"/>
</dbReference>
<evidence type="ECO:0000256" key="1">
    <source>
        <dbReference type="ARBA" id="ARBA00009776"/>
    </source>
</evidence>
<evidence type="ECO:0000256" key="11">
    <source>
        <dbReference type="HAMAP-Rule" id="MF_00165"/>
    </source>
</evidence>
<dbReference type="SUPFAM" id="SSF52540">
    <property type="entry name" value="P-loop containing nucleoside triphosphate hydrolases"/>
    <property type="match status" value="1"/>
</dbReference>
<dbReference type="GO" id="GO:0006227">
    <property type="term" value="P:dUDP biosynthetic process"/>
    <property type="evidence" value="ECO:0007669"/>
    <property type="project" value="TreeGrafter"/>
</dbReference>
<evidence type="ECO:0000256" key="9">
    <source>
        <dbReference type="ARBA" id="ARBA00048743"/>
    </source>
</evidence>
<dbReference type="Proteomes" id="UP000480303">
    <property type="component" value="Unassembled WGS sequence"/>
</dbReference>
<dbReference type="GO" id="GO:0005524">
    <property type="term" value="F:ATP binding"/>
    <property type="evidence" value="ECO:0007669"/>
    <property type="project" value="UniProtKB-UniRule"/>
</dbReference>
<evidence type="ECO:0000313" key="14">
    <source>
        <dbReference type="Proteomes" id="UP000480303"/>
    </source>
</evidence>
<comment type="function">
    <text evidence="10 11">Phosphorylation of dTMP to form dTDP in both de novo and salvage pathways of dTTP synthesis.</text>
</comment>
<feature type="binding site" evidence="11">
    <location>
        <begin position="15"/>
        <end position="22"/>
    </location>
    <ligand>
        <name>ATP</name>
        <dbReference type="ChEBI" id="CHEBI:30616"/>
    </ligand>
</feature>
<dbReference type="NCBIfam" id="TIGR00041">
    <property type="entry name" value="DTMP_kinase"/>
    <property type="match status" value="1"/>
</dbReference>
<keyword evidence="5 11" id="KW-0545">Nucleotide biosynthesis</keyword>
<evidence type="ECO:0000256" key="4">
    <source>
        <dbReference type="ARBA" id="ARBA00022679"/>
    </source>
</evidence>
<comment type="caution">
    <text evidence="13">The sequence shown here is derived from an EMBL/GenBank/DDBJ whole genome shotgun (WGS) entry which is preliminary data.</text>
</comment>
<dbReference type="PANTHER" id="PTHR10344">
    <property type="entry name" value="THYMIDYLATE KINASE"/>
    <property type="match status" value="1"/>
</dbReference>
<dbReference type="GO" id="GO:0004798">
    <property type="term" value="F:dTMP kinase activity"/>
    <property type="evidence" value="ECO:0007669"/>
    <property type="project" value="UniProtKB-UniRule"/>
</dbReference>
<dbReference type="PROSITE" id="PS01331">
    <property type="entry name" value="THYMIDYLATE_KINASE"/>
    <property type="match status" value="1"/>
</dbReference>
<name>A0A6A0BE62_9LACT</name>
<reference evidence="13 14" key="1">
    <citation type="submission" date="2020-02" db="EMBL/GenBank/DDBJ databases">
        <title>Draft genome sequence of Lactococcus sp. Hs30E4-3.</title>
        <authorList>
            <person name="Noda S."/>
            <person name="Yuki M."/>
            <person name="Ohkuma M."/>
        </authorList>
    </citation>
    <scope>NUCLEOTIDE SEQUENCE [LARGE SCALE GENOMIC DNA]</scope>
    <source>
        <strain evidence="13 14">Hs30E4-3</strain>
    </source>
</reference>
<dbReference type="EMBL" id="BLLI01000031">
    <property type="protein sequence ID" value="GFH42628.1"/>
    <property type="molecule type" value="Genomic_DNA"/>
</dbReference>
<keyword evidence="4 11" id="KW-0808">Transferase</keyword>
<evidence type="ECO:0000256" key="3">
    <source>
        <dbReference type="ARBA" id="ARBA00017144"/>
    </source>
</evidence>
<keyword evidence="8 11" id="KW-0067">ATP-binding</keyword>
<evidence type="ECO:0000313" key="13">
    <source>
        <dbReference type="EMBL" id="GFH42628.1"/>
    </source>
</evidence>
<dbReference type="Pfam" id="PF02223">
    <property type="entry name" value="Thymidylate_kin"/>
    <property type="match status" value="1"/>
</dbReference>
<dbReference type="EC" id="2.7.4.9" evidence="2 11"/>
<keyword evidence="14" id="KW-1185">Reference proteome</keyword>
<evidence type="ECO:0000256" key="10">
    <source>
        <dbReference type="ARBA" id="ARBA00057735"/>
    </source>
</evidence>
<dbReference type="GO" id="GO:0005829">
    <property type="term" value="C:cytosol"/>
    <property type="evidence" value="ECO:0007669"/>
    <property type="project" value="TreeGrafter"/>
</dbReference>
<dbReference type="FunFam" id="3.40.50.300:FF:000225">
    <property type="entry name" value="Thymidylate kinase"/>
    <property type="match status" value="1"/>
</dbReference>
<feature type="domain" description="Thymidylate kinase-like" evidence="12">
    <location>
        <begin position="13"/>
        <end position="206"/>
    </location>
</feature>
<evidence type="ECO:0000256" key="2">
    <source>
        <dbReference type="ARBA" id="ARBA00012980"/>
    </source>
</evidence>
<dbReference type="CDD" id="cd01672">
    <property type="entry name" value="TMPK"/>
    <property type="match status" value="1"/>
</dbReference>
<dbReference type="RefSeq" id="WP_172208832.1">
    <property type="nucleotide sequence ID" value="NZ_BLLI01000031.1"/>
</dbReference>
<dbReference type="GO" id="GO:0006235">
    <property type="term" value="P:dTTP biosynthetic process"/>
    <property type="evidence" value="ECO:0007669"/>
    <property type="project" value="UniProtKB-UniRule"/>
</dbReference>
<keyword evidence="7 11" id="KW-0418">Kinase</keyword>
<evidence type="ECO:0000256" key="5">
    <source>
        <dbReference type="ARBA" id="ARBA00022727"/>
    </source>
</evidence>
<comment type="catalytic activity">
    <reaction evidence="9 11">
        <text>dTMP + ATP = dTDP + ADP</text>
        <dbReference type="Rhea" id="RHEA:13517"/>
        <dbReference type="ChEBI" id="CHEBI:30616"/>
        <dbReference type="ChEBI" id="CHEBI:58369"/>
        <dbReference type="ChEBI" id="CHEBI:63528"/>
        <dbReference type="ChEBI" id="CHEBI:456216"/>
        <dbReference type="EC" id="2.7.4.9"/>
    </reaction>
</comment>
<dbReference type="InterPro" id="IPR018095">
    <property type="entry name" value="Thymidylate_kin_CS"/>
</dbReference>
<dbReference type="InterPro" id="IPR018094">
    <property type="entry name" value="Thymidylate_kinase"/>
</dbReference>
<protein>
    <recommendedName>
        <fullName evidence="3 11">Thymidylate kinase</fullName>
        <ecNumber evidence="2 11">2.7.4.9</ecNumber>
    </recommendedName>
    <alternativeName>
        <fullName evidence="11">dTMP kinase</fullName>
    </alternativeName>
</protein>
<sequence>MTKKKFKGILITLEGPEGAGKTTILEKILPELQKNGVENGVEILTTREPGGIRIAESIREIILAPENTAIDGKTELLLFAAARRQHLNEKVRPALAAGKVVIIDRFIDSSVAYQGYGRGIDVLDVEMINTFATDGLLPDLTLYLDVAAEIGLARVMAGEREINRLDLEAQEMHEKVRKGYKTIACANPERIVPIDASKDVEAVAQDTLDAIHNKFPEIF</sequence>